<evidence type="ECO:0000313" key="3">
    <source>
        <dbReference type="Proteomes" id="UP000301751"/>
    </source>
</evidence>
<keyword evidence="1" id="KW-1133">Transmembrane helix</keyword>
<dbReference type="Pfam" id="PF11196">
    <property type="entry name" value="DUF2834"/>
    <property type="match status" value="1"/>
</dbReference>
<organism evidence="2 3">
    <name type="scientific">Pseudaquabacterium pictum</name>
    <dbReference type="NCBI Taxonomy" id="2315236"/>
    <lineage>
        <taxon>Bacteria</taxon>
        <taxon>Pseudomonadati</taxon>
        <taxon>Pseudomonadota</taxon>
        <taxon>Betaproteobacteria</taxon>
        <taxon>Burkholderiales</taxon>
        <taxon>Sphaerotilaceae</taxon>
        <taxon>Pseudaquabacterium</taxon>
    </lineage>
</organism>
<proteinExistence type="predicted"/>
<reference evidence="3" key="1">
    <citation type="submission" date="2019-03" db="EMBL/GenBank/DDBJ databases">
        <title>Aquabacterium pictum sp.nov., the first bacteriochlorophyll a-containing freshwater bacterium in the genus Aquabacterium of the class Betaproteobacteria.</title>
        <authorList>
            <person name="Hirose S."/>
            <person name="Tank M."/>
            <person name="Hara E."/>
            <person name="Tamaki H."/>
            <person name="Takaichi S."/>
            <person name="Haruta S."/>
            <person name="Hanada S."/>
        </authorList>
    </citation>
    <scope>NUCLEOTIDE SEQUENCE [LARGE SCALE GENOMIC DNA]</scope>
    <source>
        <strain evidence="3">W35</strain>
    </source>
</reference>
<feature type="transmembrane region" description="Helical" evidence="1">
    <location>
        <begin position="58"/>
        <end position="84"/>
    </location>
</feature>
<dbReference type="InterPro" id="IPR021362">
    <property type="entry name" value="DUF2834"/>
</dbReference>
<keyword evidence="3" id="KW-1185">Reference proteome</keyword>
<gene>
    <name evidence="2" type="ORF">AQPW35_17110</name>
</gene>
<name>A0A480APF1_9BURK</name>
<evidence type="ECO:0000256" key="1">
    <source>
        <dbReference type="SAM" id="Phobius"/>
    </source>
</evidence>
<dbReference type="Proteomes" id="UP000301751">
    <property type="component" value="Unassembled WGS sequence"/>
</dbReference>
<feature type="transmembrane region" description="Helical" evidence="1">
    <location>
        <begin position="91"/>
        <end position="113"/>
    </location>
</feature>
<evidence type="ECO:0000313" key="2">
    <source>
        <dbReference type="EMBL" id="GCL62630.1"/>
    </source>
</evidence>
<dbReference type="AlphaFoldDB" id="A0A480APF1"/>
<keyword evidence="1" id="KW-0472">Membrane</keyword>
<evidence type="ECO:0008006" key="4">
    <source>
        <dbReference type="Google" id="ProtNLM"/>
    </source>
</evidence>
<keyword evidence="1" id="KW-0812">Transmembrane</keyword>
<dbReference type="EMBL" id="BJCL01000003">
    <property type="protein sequence ID" value="GCL62630.1"/>
    <property type="molecule type" value="Genomic_DNA"/>
</dbReference>
<sequence length="123" mass="13281">MRPLPPPRTAMPLPALPAPLRTALLALAAAGLVLPWIWNIRWFLAGGSVAPQVFWPAAMANALTTAITLDVYLAAASFSLWVLWERRVRRPVLVVLACFGLGLAFALPLYLALRRADGTPVNG</sequence>
<comment type="caution">
    <text evidence="2">The sequence shown here is derived from an EMBL/GenBank/DDBJ whole genome shotgun (WGS) entry which is preliminary data.</text>
</comment>
<feature type="transmembrane region" description="Helical" evidence="1">
    <location>
        <begin position="20"/>
        <end position="38"/>
    </location>
</feature>
<protein>
    <recommendedName>
        <fullName evidence="4">DUF2834 domain-containing protein</fullName>
    </recommendedName>
</protein>
<accession>A0A480APF1</accession>